<sequence>MTNKNIALVERMYQLFHEKNDVLIRELFLENVQWNQMEGFPGGGKYRGIDEVLEFIFSGFRNDWTDWHAQTERFIDGGSSVFAIGHYSGTYRSTNRPVRAAFIGEYVIEGGKIAAFHQYTDTYLIARAMAAV</sequence>
<protein>
    <submittedName>
        <fullName evidence="2">Nuclear transport factor 2 family protein</fullName>
    </submittedName>
</protein>
<name>A0ABP8LW40_9BACT</name>
<dbReference type="SUPFAM" id="SSF54427">
    <property type="entry name" value="NTF2-like"/>
    <property type="match status" value="1"/>
</dbReference>
<reference evidence="3" key="1">
    <citation type="journal article" date="2019" name="Int. J. Syst. Evol. Microbiol.">
        <title>The Global Catalogue of Microorganisms (GCM) 10K type strain sequencing project: providing services to taxonomists for standard genome sequencing and annotation.</title>
        <authorList>
            <consortium name="The Broad Institute Genomics Platform"/>
            <consortium name="The Broad Institute Genome Sequencing Center for Infectious Disease"/>
            <person name="Wu L."/>
            <person name="Ma J."/>
        </authorList>
    </citation>
    <scope>NUCLEOTIDE SEQUENCE [LARGE SCALE GENOMIC DNA]</scope>
    <source>
        <strain evidence="3">JCM 31920</strain>
    </source>
</reference>
<evidence type="ECO:0000313" key="2">
    <source>
        <dbReference type="EMBL" id="GAA4438456.1"/>
    </source>
</evidence>
<dbReference type="RefSeq" id="WP_345028346.1">
    <property type="nucleotide sequence ID" value="NZ_BAABEY010000019.1"/>
</dbReference>
<evidence type="ECO:0000313" key="3">
    <source>
        <dbReference type="Proteomes" id="UP001501508"/>
    </source>
</evidence>
<dbReference type="Proteomes" id="UP001501508">
    <property type="component" value="Unassembled WGS sequence"/>
</dbReference>
<dbReference type="EMBL" id="BAABEY010000019">
    <property type="protein sequence ID" value="GAA4438456.1"/>
    <property type="molecule type" value="Genomic_DNA"/>
</dbReference>
<dbReference type="InterPro" id="IPR032710">
    <property type="entry name" value="NTF2-like_dom_sf"/>
</dbReference>
<feature type="domain" description="SnoaL-like" evidence="1">
    <location>
        <begin position="9"/>
        <end position="115"/>
    </location>
</feature>
<dbReference type="InterPro" id="IPR037401">
    <property type="entry name" value="SnoaL-like"/>
</dbReference>
<dbReference type="Gene3D" id="3.10.450.50">
    <property type="match status" value="1"/>
</dbReference>
<accession>A0ABP8LW40</accession>
<proteinExistence type="predicted"/>
<comment type="caution">
    <text evidence="2">The sequence shown here is derived from an EMBL/GenBank/DDBJ whole genome shotgun (WGS) entry which is preliminary data.</text>
</comment>
<gene>
    <name evidence="2" type="ORF">GCM10023091_19090</name>
</gene>
<dbReference type="PANTHER" id="PTHR41252:SF1">
    <property type="entry name" value="BLR2505 PROTEIN"/>
    <property type="match status" value="1"/>
</dbReference>
<keyword evidence="3" id="KW-1185">Reference proteome</keyword>
<organism evidence="2 3">
    <name type="scientific">Ravibacter arvi</name>
    <dbReference type="NCBI Taxonomy" id="2051041"/>
    <lineage>
        <taxon>Bacteria</taxon>
        <taxon>Pseudomonadati</taxon>
        <taxon>Bacteroidota</taxon>
        <taxon>Cytophagia</taxon>
        <taxon>Cytophagales</taxon>
        <taxon>Spirosomataceae</taxon>
        <taxon>Ravibacter</taxon>
    </lineage>
</organism>
<evidence type="ECO:0000259" key="1">
    <source>
        <dbReference type="Pfam" id="PF12680"/>
    </source>
</evidence>
<dbReference type="PANTHER" id="PTHR41252">
    <property type="entry name" value="BLR2505 PROTEIN"/>
    <property type="match status" value="1"/>
</dbReference>
<dbReference type="Pfam" id="PF12680">
    <property type="entry name" value="SnoaL_2"/>
    <property type="match status" value="1"/>
</dbReference>